<feature type="chain" id="PRO_5014643260" evidence="2">
    <location>
        <begin position="20"/>
        <end position="76"/>
    </location>
</feature>
<reference evidence="3" key="1">
    <citation type="submission" date="2018-01" db="EMBL/GenBank/DDBJ databases">
        <title>An insight into the sialome of Amazonian anophelines.</title>
        <authorList>
            <person name="Ribeiro J.M."/>
            <person name="Scarpassa V."/>
            <person name="Calvo E."/>
        </authorList>
    </citation>
    <scope>NUCLEOTIDE SEQUENCE</scope>
    <source>
        <tissue evidence="3">Salivary glands</tissue>
    </source>
</reference>
<evidence type="ECO:0000256" key="2">
    <source>
        <dbReference type="SAM" id="SignalP"/>
    </source>
</evidence>
<evidence type="ECO:0000256" key="1">
    <source>
        <dbReference type="SAM" id="MobiDB-lite"/>
    </source>
</evidence>
<proteinExistence type="predicted"/>
<feature type="signal peptide" evidence="2">
    <location>
        <begin position="1"/>
        <end position="19"/>
    </location>
</feature>
<dbReference type="EMBL" id="GGFJ01013877">
    <property type="protein sequence ID" value="MBW63018.1"/>
    <property type="molecule type" value="Transcribed_RNA"/>
</dbReference>
<organism evidence="3">
    <name type="scientific">Anopheles marajoara</name>
    <dbReference type="NCBI Taxonomy" id="58244"/>
    <lineage>
        <taxon>Eukaryota</taxon>
        <taxon>Metazoa</taxon>
        <taxon>Ecdysozoa</taxon>
        <taxon>Arthropoda</taxon>
        <taxon>Hexapoda</taxon>
        <taxon>Insecta</taxon>
        <taxon>Pterygota</taxon>
        <taxon>Neoptera</taxon>
        <taxon>Endopterygota</taxon>
        <taxon>Diptera</taxon>
        <taxon>Nematocera</taxon>
        <taxon>Culicoidea</taxon>
        <taxon>Culicidae</taxon>
        <taxon>Anophelinae</taxon>
        <taxon>Anopheles</taxon>
    </lineage>
</organism>
<evidence type="ECO:0000313" key="3">
    <source>
        <dbReference type="EMBL" id="MBW63018.1"/>
    </source>
</evidence>
<sequence>MRMTVMMMMMMMMWRAFRCHLLQACCNPSCFAVRRCRRRHRRKTSANGHGEREGPTIRNKHPLIPSILSLSVPEPV</sequence>
<accession>A0A2M4CDK6</accession>
<keyword evidence="2" id="KW-0732">Signal</keyword>
<protein>
    <submittedName>
        <fullName evidence="3">Putative secreted protein</fullName>
    </submittedName>
</protein>
<dbReference type="AlphaFoldDB" id="A0A2M4CDK6"/>
<name>A0A2M4CDK6_9DIPT</name>
<feature type="region of interest" description="Disordered" evidence="1">
    <location>
        <begin position="41"/>
        <end position="60"/>
    </location>
</feature>